<proteinExistence type="predicted"/>
<comment type="caution">
    <text evidence="2">The sequence shown here is derived from an EMBL/GenBank/DDBJ whole genome shotgun (WGS) entry which is preliminary data.</text>
</comment>
<dbReference type="Proteomes" id="UP001217485">
    <property type="component" value="Unassembled WGS sequence"/>
</dbReference>
<keyword evidence="3" id="KW-1185">Reference proteome</keyword>
<sequence length="129" mass="14472">MARSSKRRNLLISRGWVQATALVFLLGFFVLGLLAYRTYAAQPHIPARVVDPAGRILFTGEDVLTGQELFLRNGLMEYGSVFGHGAYLGPDFTADYLRRGRLPRRISLRRRGLGGGARAHRRRFSSKPL</sequence>
<dbReference type="InterPro" id="IPR054309">
    <property type="entry name" value="NorB_cytochrome_c-like"/>
</dbReference>
<dbReference type="EMBL" id="JAQNDK010000002">
    <property type="protein sequence ID" value="MDC0679306.1"/>
    <property type="molecule type" value="Genomic_DNA"/>
</dbReference>
<evidence type="ECO:0000259" key="1">
    <source>
        <dbReference type="Pfam" id="PF22085"/>
    </source>
</evidence>
<protein>
    <recommendedName>
        <fullName evidence="1">Nitric oxide reductase subunit B cytochrome c-like domain-containing protein</fullName>
    </recommendedName>
</protein>
<name>A0ABT5BYS1_9BACT</name>
<feature type="domain" description="Nitric oxide reductase subunit B cytochrome c-like" evidence="1">
    <location>
        <begin position="46"/>
        <end position="100"/>
    </location>
</feature>
<dbReference type="Pfam" id="PF22085">
    <property type="entry name" value="NorB_cytochrome_c-like"/>
    <property type="match status" value="1"/>
</dbReference>
<accession>A0ABT5BYS1</accession>
<gene>
    <name evidence="2" type="ORF">POL72_16300</name>
</gene>
<reference evidence="2 3" key="1">
    <citation type="submission" date="2023-01" db="EMBL/GenBank/DDBJ databases">
        <title>Minimal conservation of predation-associated metabolite biosynthetic gene clusters underscores biosynthetic potential of Myxococcota including descriptions for ten novel species: Archangium lansinium sp. nov., Myxococcus landrumus sp. nov., Nannocystis bai.</title>
        <authorList>
            <person name="Ahearne A."/>
            <person name="Stevens C."/>
            <person name="Dowd S."/>
        </authorList>
    </citation>
    <scope>NUCLEOTIDE SEQUENCE [LARGE SCALE GENOMIC DNA]</scope>
    <source>
        <strain evidence="2 3">WIWO2</strain>
    </source>
</reference>
<organism evidence="2 3">
    <name type="scientific">Sorangium atrum</name>
    <dbReference type="NCBI Taxonomy" id="2995308"/>
    <lineage>
        <taxon>Bacteria</taxon>
        <taxon>Pseudomonadati</taxon>
        <taxon>Myxococcota</taxon>
        <taxon>Polyangia</taxon>
        <taxon>Polyangiales</taxon>
        <taxon>Polyangiaceae</taxon>
        <taxon>Sorangium</taxon>
    </lineage>
</organism>
<evidence type="ECO:0000313" key="3">
    <source>
        <dbReference type="Proteomes" id="UP001217485"/>
    </source>
</evidence>
<evidence type="ECO:0000313" key="2">
    <source>
        <dbReference type="EMBL" id="MDC0679306.1"/>
    </source>
</evidence>